<evidence type="ECO:0000256" key="2">
    <source>
        <dbReference type="ARBA" id="ARBA00023002"/>
    </source>
</evidence>
<keyword evidence="2" id="KW-0560">Oxidoreductase</keyword>
<organism evidence="4 5">
    <name type="scientific">Hymenobacter artigasi</name>
    <dbReference type="NCBI Taxonomy" id="2719616"/>
    <lineage>
        <taxon>Bacteria</taxon>
        <taxon>Pseudomonadati</taxon>
        <taxon>Bacteroidota</taxon>
        <taxon>Cytophagia</taxon>
        <taxon>Cytophagales</taxon>
        <taxon>Hymenobacteraceae</taxon>
        <taxon>Hymenobacter</taxon>
    </lineage>
</organism>
<dbReference type="PRINTS" id="PR00081">
    <property type="entry name" value="GDHRDH"/>
</dbReference>
<dbReference type="RefSeq" id="WP_168674182.1">
    <property type="nucleotide sequence ID" value="NZ_JAAVTK010000010.1"/>
</dbReference>
<dbReference type="InterPro" id="IPR036291">
    <property type="entry name" value="NAD(P)-bd_dom_sf"/>
</dbReference>
<dbReference type="Proteomes" id="UP000717634">
    <property type="component" value="Unassembled WGS sequence"/>
</dbReference>
<dbReference type="PANTHER" id="PTHR42901:SF1">
    <property type="entry name" value="ALCOHOL DEHYDROGENASE"/>
    <property type="match status" value="1"/>
</dbReference>
<keyword evidence="5" id="KW-1185">Reference proteome</keyword>
<dbReference type="SUPFAM" id="SSF51735">
    <property type="entry name" value="NAD(P)-binding Rossmann-fold domains"/>
    <property type="match status" value="1"/>
</dbReference>
<name>A0ABX1HJY8_9BACT</name>
<gene>
    <name evidence="4" type="ORF">HBN54_003190</name>
</gene>
<reference evidence="4 5" key="1">
    <citation type="submission" date="2020-03" db="EMBL/GenBank/DDBJ databases">
        <title>Genomic Encyclopedia of Type Strains, Phase IV (KMG-V): Genome sequencing to study the core and pangenomes of soil and plant-associated prokaryotes.</title>
        <authorList>
            <person name="Whitman W."/>
        </authorList>
    </citation>
    <scope>NUCLEOTIDE SEQUENCE [LARGE SCALE GENOMIC DNA]</scope>
    <source>
        <strain evidence="4 5">1B</strain>
    </source>
</reference>
<dbReference type="Pfam" id="PF00106">
    <property type="entry name" value="adh_short"/>
    <property type="match status" value="1"/>
</dbReference>
<dbReference type="InterPro" id="IPR002347">
    <property type="entry name" value="SDR_fam"/>
</dbReference>
<dbReference type="EMBL" id="JAAVTK010000010">
    <property type="protein sequence ID" value="NKI90583.1"/>
    <property type="molecule type" value="Genomic_DNA"/>
</dbReference>
<evidence type="ECO:0000313" key="4">
    <source>
        <dbReference type="EMBL" id="NKI90583.1"/>
    </source>
</evidence>
<dbReference type="Gene3D" id="3.40.50.720">
    <property type="entry name" value="NAD(P)-binding Rossmann-like Domain"/>
    <property type="match status" value="1"/>
</dbReference>
<accession>A0ABX1HJY8</accession>
<dbReference type="PROSITE" id="PS00061">
    <property type="entry name" value="ADH_SHORT"/>
    <property type="match status" value="1"/>
</dbReference>
<evidence type="ECO:0000313" key="5">
    <source>
        <dbReference type="Proteomes" id="UP000717634"/>
    </source>
</evidence>
<comment type="caution">
    <text evidence="4">The sequence shown here is derived from an EMBL/GenBank/DDBJ whole genome shotgun (WGS) entry which is preliminary data.</text>
</comment>
<comment type="similarity">
    <text evidence="1 3">Belongs to the short-chain dehydrogenases/reductases (SDR) family.</text>
</comment>
<evidence type="ECO:0000256" key="1">
    <source>
        <dbReference type="ARBA" id="ARBA00006484"/>
    </source>
</evidence>
<sequence length="243" mass="25441">MNKAQTSEKLIVVTGGSKGIGRAVVARFLKAGFPVATCARSATDLAALTTELTTEVPGAVLHTLPADLSQQADCVRFAEFVLALGLPVDVLVNNAGAFIPGRLQDEPADGSQLRQMLAVNLLSAYDVTLPLLPGLIARGQGHIFTICSTASITAYPNGGSYGIAKHALLGFTKNLREELKANGVRVTAVLPGPTLTASWAGVELPAERFVQADDVAEALFSAYSLSPHAVVEELLIRPQLGDL</sequence>
<dbReference type="InterPro" id="IPR020904">
    <property type="entry name" value="Sc_DH/Rdtase_CS"/>
</dbReference>
<protein>
    <submittedName>
        <fullName evidence="4">Short-subunit dehydrogenase</fullName>
    </submittedName>
</protein>
<dbReference type="CDD" id="cd05233">
    <property type="entry name" value="SDR_c"/>
    <property type="match status" value="1"/>
</dbReference>
<proteinExistence type="inferred from homology"/>
<dbReference type="PRINTS" id="PR00080">
    <property type="entry name" value="SDRFAMILY"/>
</dbReference>
<dbReference type="PANTHER" id="PTHR42901">
    <property type="entry name" value="ALCOHOL DEHYDROGENASE"/>
    <property type="match status" value="1"/>
</dbReference>
<evidence type="ECO:0000256" key="3">
    <source>
        <dbReference type="RuleBase" id="RU000363"/>
    </source>
</evidence>